<evidence type="ECO:0000256" key="9">
    <source>
        <dbReference type="RuleBase" id="RU003946"/>
    </source>
</evidence>
<reference evidence="10" key="1">
    <citation type="journal article" date="2014" name="Genome Announc.">
        <title>Draft Genome Sequences of Three Alkaliphilic Bacillus Strains, Bacillus wakoensis JCM 9140T, Bacillus akibai JCM 9157T, and Bacillus hemicellulosilyticus JCM 9152T.</title>
        <authorList>
            <person name="Yuki M."/>
            <person name="Oshima K."/>
            <person name="Suda W."/>
            <person name="Oshida Y."/>
            <person name="Kitamura K."/>
            <person name="Iida T."/>
            <person name="Hattori M."/>
            <person name="Ohkuma M."/>
        </authorList>
    </citation>
    <scope>NUCLEOTIDE SEQUENCE [LARGE SCALE GENOMIC DNA]</scope>
    <source>
        <strain evidence="10">JCM 9140</strain>
    </source>
</reference>
<organism evidence="10 11">
    <name type="scientific">Halalkalibacter wakoensis JCM 9140</name>
    <dbReference type="NCBI Taxonomy" id="1236970"/>
    <lineage>
        <taxon>Bacteria</taxon>
        <taxon>Bacillati</taxon>
        <taxon>Bacillota</taxon>
        <taxon>Bacilli</taxon>
        <taxon>Bacillales</taxon>
        <taxon>Bacillaceae</taxon>
        <taxon>Halalkalibacter</taxon>
    </lineage>
</organism>
<dbReference type="PANTHER" id="PTHR11596">
    <property type="entry name" value="ALKALINE PHOSPHATASE"/>
    <property type="match status" value="1"/>
</dbReference>
<keyword evidence="3 8" id="KW-0479">Metal-binding</keyword>
<keyword evidence="4" id="KW-0378">Hydrolase</keyword>
<evidence type="ECO:0000313" key="11">
    <source>
        <dbReference type="Proteomes" id="UP000018890"/>
    </source>
</evidence>
<dbReference type="STRING" id="1236970.JCM9140_4242"/>
<evidence type="ECO:0000256" key="1">
    <source>
        <dbReference type="ARBA" id="ARBA00005984"/>
    </source>
</evidence>
<keyword evidence="2" id="KW-0597">Phosphoprotein</keyword>
<dbReference type="OrthoDB" id="9794455at2"/>
<protein>
    <submittedName>
        <fullName evidence="10">Alkaline phosphatase</fullName>
    </submittedName>
</protein>
<dbReference type="InterPro" id="IPR001952">
    <property type="entry name" value="Alkaline_phosphatase"/>
</dbReference>
<keyword evidence="5 8" id="KW-0862">Zinc</keyword>
<feature type="binding site" evidence="8">
    <location>
        <position position="134"/>
    </location>
    <ligand>
        <name>Mg(2+)</name>
        <dbReference type="ChEBI" id="CHEBI:18420"/>
    </ligand>
</feature>
<dbReference type="Proteomes" id="UP000018890">
    <property type="component" value="Unassembled WGS sequence"/>
</dbReference>
<feature type="binding site" evidence="8">
    <location>
        <position position="136"/>
    </location>
    <ligand>
        <name>Mg(2+)</name>
        <dbReference type="ChEBI" id="CHEBI:18420"/>
    </ligand>
</feature>
<feature type="binding site" evidence="8">
    <location>
        <position position="43"/>
    </location>
    <ligand>
        <name>Zn(2+)</name>
        <dbReference type="ChEBI" id="CHEBI:29105"/>
        <label>2</label>
    </ligand>
</feature>
<dbReference type="SUPFAM" id="SSF53649">
    <property type="entry name" value="Alkaline phosphatase-like"/>
    <property type="match status" value="1"/>
</dbReference>
<dbReference type="GO" id="GO:0046872">
    <property type="term" value="F:metal ion binding"/>
    <property type="evidence" value="ECO:0007669"/>
    <property type="project" value="UniProtKB-KW"/>
</dbReference>
<dbReference type="Pfam" id="PF00245">
    <property type="entry name" value="Alk_phosphatase"/>
    <property type="match status" value="1"/>
</dbReference>
<dbReference type="EMBL" id="BAUT01000079">
    <property type="protein sequence ID" value="GAE28054.1"/>
    <property type="molecule type" value="Genomic_DNA"/>
</dbReference>
<feature type="binding site" evidence="8">
    <location>
        <position position="43"/>
    </location>
    <ligand>
        <name>Mg(2+)</name>
        <dbReference type="ChEBI" id="CHEBI:18420"/>
    </ligand>
</feature>
<dbReference type="Gene3D" id="3.40.720.10">
    <property type="entry name" value="Alkaline Phosphatase, subunit A"/>
    <property type="match status" value="1"/>
</dbReference>
<dbReference type="RefSeq" id="WP_034750211.1">
    <property type="nucleotide sequence ID" value="NZ_BAUT01000079.1"/>
</dbReference>
<feature type="binding site" evidence="8">
    <location>
        <position position="259"/>
    </location>
    <ligand>
        <name>Mg(2+)</name>
        <dbReference type="ChEBI" id="CHEBI:18420"/>
    </ligand>
</feature>
<comment type="similarity">
    <text evidence="1 9">Belongs to the alkaline phosphatase family.</text>
</comment>
<feature type="active site" description="Phosphoserine intermediate" evidence="7">
    <location>
        <position position="83"/>
    </location>
</feature>
<dbReference type="InterPro" id="IPR018299">
    <property type="entry name" value="Alkaline_phosphatase_AS"/>
</dbReference>
<dbReference type="PROSITE" id="PS00123">
    <property type="entry name" value="ALKALINE_PHOSPHATASE"/>
    <property type="match status" value="1"/>
</dbReference>
<dbReference type="AlphaFoldDB" id="W4Q9J1"/>
<comment type="caution">
    <text evidence="10">The sequence shown here is derived from an EMBL/GenBank/DDBJ whole genome shotgun (WGS) entry which is preliminary data.</text>
</comment>
<accession>W4Q9J1</accession>
<keyword evidence="11" id="KW-1185">Reference proteome</keyword>
<evidence type="ECO:0000256" key="8">
    <source>
        <dbReference type="PIRSR" id="PIRSR601952-2"/>
    </source>
</evidence>
<evidence type="ECO:0000256" key="6">
    <source>
        <dbReference type="ARBA" id="ARBA00022842"/>
    </source>
</evidence>
<dbReference type="PRINTS" id="PR00113">
    <property type="entry name" value="ALKPHPHTASE"/>
</dbReference>
<sequence length="440" mass="48203">MYLLKKNVMLVLCLFVIMTPNLSAVMFAETDEPVKNVILMIPDGFSTSYVTSYRIFKGEPLLFDSLLVGMMKTSSADSWVTDSAAAATAMSTGIKTNNGMIGVSAEGNAQKSILEAAKENGKATGLVTTVAVTDATPAAFGAHVPSRKDETNIAKQLINHVDVLLGGGKINFLPTSNGGLQEGNVIEKAINNNYYYVETREELLHANEKDQKLLGLFADMELTPVIDKKSDDQPSLTEMAEVAIHTLRSNNDGFFLMIEGGQIDRAGHVHDPVWALNEAKAFEETVEKVLEFAKEDKETLVVVAADHDTGGLSVGGYDEYRANIEILRNSKATGNALASQLSKSRGSIKELLKEFTGIELTQKEVKQIKKASKKHRPIIINKIVSKYAYVDWTTHVHSGVDVPVYAYGPKSQLLKGNFDNTDLPKRLAEAMKIDFRQNEE</sequence>
<dbReference type="SMART" id="SM00098">
    <property type="entry name" value="alkPPc"/>
    <property type="match status" value="1"/>
</dbReference>
<evidence type="ECO:0000256" key="5">
    <source>
        <dbReference type="ARBA" id="ARBA00022833"/>
    </source>
</evidence>
<gene>
    <name evidence="10" type="ORF">JCM9140_4242</name>
</gene>
<comment type="cofactor">
    <cofactor evidence="8">
        <name>Zn(2+)</name>
        <dbReference type="ChEBI" id="CHEBI:29105"/>
    </cofactor>
    <text evidence="8">Binds 2 Zn(2+) ions.</text>
</comment>
<name>W4Q9J1_9BACI</name>
<evidence type="ECO:0000256" key="7">
    <source>
        <dbReference type="PIRSR" id="PIRSR601952-1"/>
    </source>
</evidence>
<feature type="binding site" evidence="8">
    <location>
        <position position="264"/>
    </location>
    <ligand>
        <name>Zn(2+)</name>
        <dbReference type="ChEBI" id="CHEBI:29105"/>
        <label>2</label>
    </ligand>
</feature>
<dbReference type="Gene3D" id="1.10.60.40">
    <property type="match status" value="1"/>
</dbReference>
<comment type="cofactor">
    <cofactor evidence="8">
        <name>Mg(2+)</name>
        <dbReference type="ChEBI" id="CHEBI:18420"/>
    </cofactor>
    <text evidence="8">Binds 1 Mg(2+) ion.</text>
</comment>
<proteinExistence type="inferred from homology"/>
<dbReference type="PANTHER" id="PTHR11596:SF5">
    <property type="entry name" value="ALKALINE PHOSPHATASE"/>
    <property type="match status" value="1"/>
</dbReference>
<dbReference type="InterPro" id="IPR017850">
    <property type="entry name" value="Alkaline_phosphatase_core_sf"/>
</dbReference>
<evidence type="ECO:0000256" key="4">
    <source>
        <dbReference type="ARBA" id="ARBA00022801"/>
    </source>
</evidence>
<feature type="binding site" evidence="8">
    <location>
        <position position="306"/>
    </location>
    <ligand>
        <name>Zn(2+)</name>
        <dbReference type="ChEBI" id="CHEBI:29105"/>
        <label>2</label>
    </ligand>
</feature>
<evidence type="ECO:0000256" key="3">
    <source>
        <dbReference type="ARBA" id="ARBA00022723"/>
    </source>
</evidence>
<evidence type="ECO:0000313" key="10">
    <source>
        <dbReference type="EMBL" id="GAE28054.1"/>
    </source>
</evidence>
<feature type="binding site" evidence="8">
    <location>
        <position position="268"/>
    </location>
    <ligand>
        <name>Zn(2+)</name>
        <dbReference type="ChEBI" id="CHEBI:29105"/>
        <label>2</label>
    </ligand>
</feature>
<keyword evidence="6 8" id="KW-0460">Magnesium</keyword>
<feature type="binding site" evidence="8">
    <location>
        <position position="397"/>
    </location>
    <ligand>
        <name>Zn(2+)</name>
        <dbReference type="ChEBI" id="CHEBI:29105"/>
        <label>2</label>
    </ligand>
</feature>
<dbReference type="GO" id="GO:0004035">
    <property type="term" value="F:alkaline phosphatase activity"/>
    <property type="evidence" value="ECO:0007669"/>
    <property type="project" value="TreeGrafter"/>
</dbReference>
<evidence type="ECO:0000256" key="2">
    <source>
        <dbReference type="ARBA" id="ARBA00022553"/>
    </source>
</evidence>
<dbReference type="CDD" id="cd16012">
    <property type="entry name" value="ALP"/>
    <property type="match status" value="1"/>
</dbReference>
<feature type="binding site" evidence="8">
    <location>
        <position position="307"/>
    </location>
    <ligand>
        <name>Zn(2+)</name>
        <dbReference type="ChEBI" id="CHEBI:29105"/>
        <label>2</label>
    </ligand>
</feature>